<evidence type="ECO:0000313" key="1">
    <source>
        <dbReference type="EMBL" id="MFC6386897.1"/>
    </source>
</evidence>
<dbReference type="SUPFAM" id="SSF54403">
    <property type="entry name" value="Cystatin/monellin"/>
    <property type="match status" value="1"/>
</dbReference>
<proteinExistence type="predicted"/>
<accession>A0ABW1WHG7</accession>
<dbReference type="Gene3D" id="3.10.450.40">
    <property type="match status" value="2"/>
</dbReference>
<gene>
    <name evidence="1" type="ORF">ACFP7A_09810</name>
</gene>
<reference evidence="2" key="1">
    <citation type="journal article" date="2019" name="Int. J. Syst. Evol. Microbiol.">
        <title>The Global Catalogue of Microorganisms (GCM) 10K type strain sequencing project: providing services to taxonomists for standard genome sequencing and annotation.</title>
        <authorList>
            <consortium name="The Broad Institute Genomics Platform"/>
            <consortium name="The Broad Institute Genome Sequencing Center for Infectious Disease"/>
            <person name="Wu L."/>
            <person name="Ma J."/>
        </authorList>
    </citation>
    <scope>NUCLEOTIDE SEQUENCE [LARGE SCALE GENOMIC DNA]</scope>
    <source>
        <strain evidence="2">CCUG 42001</strain>
    </source>
</reference>
<name>A0ABW1WHG7_9BACL</name>
<keyword evidence="2" id="KW-1185">Reference proteome</keyword>
<organism evidence="1 2">
    <name type="scientific">Sporolactobacillus kofuensis</name>
    <dbReference type="NCBI Taxonomy" id="269672"/>
    <lineage>
        <taxon>Bacteria</taxon>
        <taxon>Bacillati</taxon>
        <taxon>Bacillota</taxon>
        <taxon>Bacilli</taxon>
        <taxon>Bacillales</taxon>
        <taxon>Sporolactobacillaceae</taxon>
        <taxon>Sporolactobacillus</taxon>
    </lineage>
</organism>
<sequence>MFITVIVLIVIGSWSLYTNNTNFQNQSAQSAIKKAKKWYSFNQVLSVTAYHGSDDYQVIKAKQGRKTMYFWIPDRLKKAPYFERAANKGLTKEQALQKLSGKGLDVQKIISVRLGAIQGNPVWEITFLNSKHKYNYVSISFDNGKEAQRILNV</sequence>
<dbReference type="EMBL" id="JBHSTQ010000009">
    <property type="protein sequence ID" value="MFC6386897.1"/>
    <property type="molecule type" value="Genomic_DNA"/>
</dbReference>
<evidence type="ECO:0000313" key="2">
    <source>
        <dbReference type="Proteomes" id="UP001596267"/>
    </source>
</evidence>
<dbReference type="Proteomes" id="UP001596267">
    <property type="component" value="Unassembled WGS sequence"/>
</dbReference>
<comment type="caution">
    <text evidence="1">The sequence shown here is derived from an EMBL/GenBank/DDBJ whole genome shotgun (WGS) entry which is preliminary data.</text>
</comment>
<dbReference type="InterPro" id="IPR046350">
    <property type="entry name" value="Cystatin_sf"/>
</dbReference>
<protein>
    <submittedName>
        <fullName evidence="1">Peptidase M4</fullName>
    </submittedName>
</protein>